<dbReference type="RefSeq" id="WP_236499657.1">
    <property type="nucleotide sequence ID" value="NZ_CP133197.1"/>
</dbReference>
<dbReference type="EMBL" id="JAVFKN010000001">
    <property type="protein sequence ID" value="MDQ5767179.1"/>
    <property type="molecule type" value="Genomic_DNA"/>
</dbReference>
<dbReference type="Proteomes" id="UP001229862">
    <property type="component" value="Chromosome"/>
</dbReference>
<evidence type="ECO:0000256" key="1">
    <source>
        <dbReference type="SAM" id="SignalP"/>
    </source>
</evidence>
<evidence type="ECO:0000313" key="3">
    <source>
        <dbReference type="EMBL" id="WML87958.1"/>
    </source>
</evidence>
<keyword evidence="1" id="KW-0732">Signal</keyword>
<evidence type="ECO:0000313" key="4">
    <source>
        <dbReference type="Proteomes" id="UP001223336"/>
    </source>
</evidence>
<sequence length="102" mass="10987">MKFVSSVAVLLILSSAATYADSPDILNSVPQDSVQVMSKNDAGKLRGGYKLCVINPRSIGYGQCTTNRYTTYQGGSSSNGVVSKTYQGIEIGWFGSKYYVAR</sequence>
<proteinExistence type="predicted"/>
<dbReference type="EMBL" id="CP133217">
    <property type="protein sequence ID" value="WML87958.1"/>
    <property type="molecule type" value="Genomic_DNA"/>
</dbReference>
<organism evidence="3">
    <name type="scientific">Thiothrix subterranea</name>
    <dbReference type="NCBI Taxonomy" id="2735563"/>
    <lineage>
        <taxon>Bacteria</taxon>
        <taxon>Pseudomonadati</taxon>
        <taxon>Pseudomonadota</taxon>
        <taxon>Gammaproteobacteria</taxon>
        <taxon>Thiotrichales</taxon>
        <taxon>Thiotrichaceae</taxon>
        <taxon>Thiothrix</taxon>
    </lineage>
</organism>
<gene>
    <name evidence="2" type="ORF">RCC75_01460</name>
    <name evidence="3" type="ORF">RCG00_06210</name>
</gene>
<feature type="signal peptide" evidence="1">
    <location>
        <begin position="1"/>
        <end position="20"/>
    </location>
</feature>
<protein>
    <recommendedName>
        <fullName evidence="5">Bacteriocin</fullName>
    </recommendedName>
</protein>
<dbReference type="Proteomes" id="UP001223336">
    <property type="component" value="Unassembled WGS sequence"/>
</dbReference>
<evidence type="ECO:0000313" key="2">
    <source>
        <dbReference type="EMBL" id="MDQ5767179.1"/>
    </source>
</evidence>
<accession>A0AA51MPZ2</accession>
<keyword evidence="4" id="KW-1185">Reference proteome</keyword>
<dbReference type="AlphaFoldDB" id="A0AA51MPZ2"/>
<evidence type="ECO:0008006" key="5">
    <source>
        <dbReference type="Google" id="ProtNLM"/>
    </source>
</evidence>
<feature type="chain" id="PRO_5041363186" description="Bacteriocin" evidence="1">
    <location>
        <begin position="21"/>
        <end position="102"/>
    </location>
</feature>
<reference evidence="3 4" key="1">
    <citation type="submission" date="2023-08" db="EMBL/GenBank/DDBJ databases">
        <title>New molecular markers tilS and rpoB for phylogenetic and monitoring studies of the genus Thiothrix biodiversity.</title>
        <authorList>
            <person name="Ravin N.V."/>
            <person name="Smolyakov D."/>
            <person name="Markov N.D."/>
            <person name="Beletsky A.V."/>
            <person name="Mardanov A.V."/>
            <person name="Rudenko T.S."/>
            <person name="Grabovich M.Y."/>
        </authorList>
    </citation>
    <scope>NUCLEOTIDE SEQUENCE</scope>
    <source>
        <strain evidence="3">DNT52</strain>
        <strain evidence="2 4">H33</strain>
    </source>
</reference>
<name>A0AA51MPZ2_9GAMM</name>